<reference evidence="3" key="1">
    <citation type="submission" date="2022-07" db="EMBL/GenBank/DDBJ databases">
        <title>Phylogenomic reconstructions and comparative analyses of Kickxellomycotina fungi.</title>
        <authorList>
            <person name="Reynolds N.K."/>
            <person name="Stajich J.E."/>
            <person name="Barry K."/>
            <person name="Grigoriev I.V."/>
            <person name="Crous P."/>
            <person name="Smith M.E."/>
        </authorList>
    </citation>
    <scope>NUCLEOTIDE SEQUENCE</scope>
    <source>
        <strain evidence="3">BCRC 34489</strain>
    </source>
</reference>
<protein>
    <recommendedName>
        <fullName evidence="2">J domain-containing protein</fullName>
    </recommendedName>
</protein>
<dbReference type="SMART" id="SM00271">
    <property type="entry name" value="DnaJ"/>
    <property type="match status" value="1"/>
</dbReference>
<dbReference type="InterPro" id="IPR036869">
    <property type="entry name" value="J_dom_sf"/>
</dbReference>
<dbReference type="PANTHER" id="PTHR44873">
    <property type="entry name" value="DNAJ HOMOLOG SUBFAMILY C MEMBER 30, MITOCHONDRIAL"/>
    <property type="match status" value="1"/>
</dbReference>
<dbReference type="InterPro" id="IPR053025">
    <property type="entry name" value="Mito_ATP_Synthase-Asso"/>
</dbReference>
<feature type="region of interest" description="Disordered" evidence="1">
    <location>
        <begin position="100"/>
        <end position="170"/>
    </location>
</feature>
<dbReference type="Gene3D" id="1.10.287.110">
    <property type="entry name" value="DnaJ domain"/>
    <property type="match status" value="1"/>
</dbReference>
<sequence length="249" mass="27913">MFQLGCLMHSRVCFRAAVAAAAVPTARSAFHTSALRQVVHRANHYAVLGVSPSATQKEIKAAFYRGSMQWHPDRNQGANEAHQKFLKISEAYSILGNEQKRQAYDRSRRTSMGSYTQRTSAPHRYHSTAFSSSGEYSSTRPAPDAKAEGYRRPSGTYTRGTNGGSRVKSNFEEWERQHYRQMKEKADTIGRHARDNAGKSRYSNTQVAIYQFWEFVAAATFVFGVAWAGSSLVQVSGERESVAKSKRQN</sequence>
<dbReference type="AlphaFoldDB" id="A0A9W8LMH0"/>
<dbReference type="SUPFAM" id="SSF46565">
    <property type="entry name" value="Chaperone J-domain"/>
    <property type="match status" value="1"/>
</dbReference>
<evidence type="ECO:0000313" key="4">
    <source>
        <dbReference type="Proteomes" id="UP001140172"/>
    </source>
</evidence>
<evidence type="ECO:0000259" key="2">
    <source>
        <dbReference type="PROSITE" id="PS50076"/>
    </source>
</evidence>
<dbReference type="PROSITE" id="PS50076">
    <property type="entry name" value="DNAJ_2"/>
    <property type="match status" value="1"/>
</dbReference>
<keyword evidence="4" id="KW-1185">Reference proteome</keyword>
<dbReference type="Proteomes" id="UP001140172">
    <property type="component" value="Unassembled WGS sequence"/>
</dbReference>
<comment type="caution">
    <text evidence="3">The sequence shown here is derived from an EMBL/GenBank/DDBJ whole genome shotgun (WGS) entry which is preliminary data.</text>
</comment>
<proteinExistence type="predicted"/>
<dbReference type="EMBL" id="JANBUM010000062">
    <property type="protein sequence ID" value="KAJ2786442.1"/>
    <property type="molecule type" value="Genomic_DNA"/>
</dbReference>
<feature type="compositionally biased region" description="Polar residues" evidence="1">
    <location>
        <begin position="128"/>
        <end position="140"/>
    </location>
</feature>
<dbReference type="InterPro" id="IPR001623">
    <property type="entry name" value="DnaJ_domain"/>
</dbReference>
<organism evidence="3 4">
    <name type="scientific">Coemansia interrupta</name>
    <dbReference type="NCBI Taxonomy" id="1126814"/>
    <lineage>
        <taxon>Eukaryota</taxon>
        <taxon>Fungi</taxon>
        <taxon>Fungi incertae sedis</taxon>
        <taxon>Zoopagomycota</taxon>
        <taxon>Kickxellomycotina</taxon>
        <taxon>Kickxellomycetes</taxon>
        <taxon>Kickxellales</taxon>
        <taxon>Kickxellaceae</taxon>
        <taxon>Coemansia</taxon>
    </lineage>
</organism>
<gene>
    <name evidence="3" type="ORF">GGI15_001532</name>
</gene>
<evidence type="ECO:0000313" key="3">
    <source>
        <dbReference type="EMBL" id="KAJ2786442.1"/>
    </source>
</evidence>
<evidence type="ECO:0000256" key="1">
    <source>
        <dbReference type="SAM" id="MobiDB-lite"/>
    </source>
</evidence>
<dbReference type="CDD" id="cd06257">
    <property type="entry name" value="DnaJ"/>
    <property type="match status" value="1"/>
</dbReference>
<accession>A0A9W8LMH0</accession>
<dbReference type="OrthoDB" id="445556at2759"/>
<feature type="compositionally biased region" description="Polar residues" evidence="1">
    <location>
        <begin position="110"/>
        <end position="120"/>
    </location>
</feature>
<dbReference type="PRINTS" id="PR00625">
    <property type="entry name" value="JDOMAIN"/>
</dbReference>
<feature type="domain" description="J" evidence="2">
    <location>
        <begin position="43"/>
        <end position="108"/>
    </location>
</feature>
<dbReference type="PANTHER" id="PTHR44873:SF1">
    <property type="entry name" value="DNAJ HOMOLOG SUBFAMILY C MEMBER 30, MITOCHONDRIAL"/>
    <property type="match status" value="1"/>
</dbReference>
<dbReference type="Pfam" id="PF00226">
    <property type="entry name" value="DnaJ"/>
    <property type="match status" value="1"/>
</dbReference>
<name>A0A9W8LMH0_9FUNG</name>